<proteinExistence type="predicted"/>
<gene>
    <name evidence="4" type="primary">cry2_1</name>
    <name evidence="4" type="ORF">D791_03026</name>
</gene>
<keyword evidence="2" id="KW-0274">FAD</keyword>
<dbReference type="PANTHER" id="PTHR11455:SF9">
    <property type="entry name" value="CRYPTOCHROME CIRCADIAN CLOCK 5 ISOFORM X1"/>
    <property type="match status" value="1"/>
</dbReference>
<dbReference type="PROSITE" id="PS51645">
    <property type="entry name" value="PHR_CRY_ALPHA_BETA"/>
    <property type="match status" value="1"/>
</dbReference>
<protein>
    <submittedName>
        <fullName evidence="4">Cryptochrome-like protein cry2</fullName>
    </submittedName>
</protein>
<evidence type="ECO:0000256" key="1">
    <source>
        <dbReference type="ARBA" id="ARBA00001932"/>
    </source>
</evidence>
<organism evidence="4 5">
    <name type="scientific">Nitrincola nitratireducens</name>
    <dbReference type="NCBI Taxonomy" id="1229521"/>
    <lineage>
        <taxon>Bacteria</taxon>
        <taxon>Pseudomonadati</taxon>
        <taxon>Pseudomonadota</taxon>
        <taxon>Gammaproteobacteria</taxon>
        <taxon>Oceanospirillales</taxon>
        <taxon>Oceanospirillaceae</taxon>
        <taxon>Nitrincola</taxon>
    </lineage>
</organism>
<evidence type="ECO:0000313" key="4">
    <source>
        <dbReference type="EMBL" id="EXJ10053.1"/>
    </source>
</evidence>
<evidence type="ECO:0000256" key="2">
    <source>
        <dbReference type="PIRSR" id="PIRSR602081-1"/>
    </source>
</evidence>
<dbReference type="InterPro" id="IPR014729">
    <property type="entry name" value="Rossmann-like_a/b/a_fold"/>
</dbReference>
<dbReference type="AlphaFoldDB" id="W9US40"/>
<evidence type="ECO:0000313" key="5">
    <source>
        <dbReference type="Proteomes" id="UP000019464"/>
    </source>
</evidence>
<feature type="binding site" evidence="2">
    <location>
        <position position="216"/>
    </location>
    <ligand>
        <name>FAD</name>
        <dbReference type="ChEBI" id="CHEBI:57692"/>
    </ligand>
</feature>
<dbReference type="RefSeq" id="WP_051514541.1">
    <property type="nucleotide sequence ID" value="NZ_AONB01000017.1"/>
</dbReference>
<dbReference type="SUPFAM" id="SSF48173">
    <property type="entry name" value="Cryptochrome/photolyase FAD-binding domain"/>
    <property type="match status" value="1"/>
</dbReference>
<dbReference type="Proteomes" id="UP000019464">
    <property type="component" value="Unassembled WGS sequence"/>
</dbReference>
<keyword evidence="5" id="KW-1185">Reference proteome</keyword>
<dbReference type="GO" id="GO:0009416">
    <property type="term" value="P:response to light stimulus"/>
    <property type="evidence" value="ECO:0007669"/>
    <property type="project" value="TreeGrafter"/>
</dbReference>
<reference evidence="4 5" key="2">
    <citation type="journal article" date="2015" name="Syst. Appl. Microbiol.">
        <title>Nitrincola nitratireducens sp. nov. isolated from a haloalkaline crater lake.</title>
        <authorList>
            <person name="Singh A."/>
            <person name="Vaidya B."/>
            <person name="Tanuku N.R."/>
            <person name="Pinnaka A.K."/>
        </authorList>
    </citation>
    <scope>NUCLEOTIDE SEQUENCE [LARGE SCALE GENOMIC DNA]</scope>
    <source>
        <strain evidence="4 5">AK23</strain>
    </source>
</reference>
<dbReference type="InterPro" id="IPR036155">
    <property type="entry name" value="Crypto/Photolyase_N_sf"/>
</dbReference>
<dbReference type="SUPFAM" id="SSF52425">
    <property type="entry name" value="Cryptochrome/photolyase, N-terminal domain"/>
    <property type="match status" value="1"/>
</dbReference>
<comment type="cofactor">
    <cofactor evidence="2">
        <name>FAD</name>
        <dbReference type="ChEBI" id="CHEBI:57692"/>
    </cofactor>
    <text evidence="2">Binds 1 FAD per subunit.</text>
</comment>
<keyword evidence="2" id="KW-0285">Flavoprotein</keyword>
<dbReference type="PANTHER" id="PTHR11455">
    <property type="entry name" value="CRYPTOCHROME"/>
    <property type="match status" value="1"/>
</dbReference>
<dbReference type="Gene3D" id="3.40.50.620">
    <property type="entry name" value="HUPs"/>
    <property type="match status" value="1"/>
</dbReference>
<accession>W9US40</accession>
<comment type="cofactor">
    <cofactor evidence="1">
        <name>(6R)-5,10-methylene-5,6,7,8-tetrahydrofolate</name>
        <dbReference type="ChEBI" id="CHEBI:15636"/>
    </cofactor>
</comment>
<comment type="caution">
    <text evidence="4">The sequence shown here is derived from an EMBL/GenBank/DDBJ whole genome shotgun (WGS) entry which is preliminary data.</text>
</comment>
<dbReference type="EMBL" id="AONB01000017">
    <property type="protein sequence ID" value="EXJ10053.1"/>
    <property type="molecule type" value="Genomic_DNA"/>
</dbReference>
<dbReference type="InterPro" id="IPR002081">
    <property type="entry name" value="Cryptochrome/DNA_photolyase_1"/>
</dbReference>
<dbReference type="InterPro" id="IPR006050">
    <property type="entry name" value="DNA_photolyase_N"/>
</dbReference>
<dbReference type="InterPro" id="IPR036134">
    <property type="entry name" value="Crypto/Photolyase_FAD-like_sf"/>
</dbReference>
<dbReference type="Pfam" id="PF00875">
    <property type="entry name" value="DNA_photolyase"/>
    <property type="match status" value="1"/>
</dbReference>
<dbReference type="GO" id="GO:0003904">
    <property type="term" value="F:deoxyribodipyrimidine photo-lyase activity"/>
    <property type="evidence" value="ECO:0007669"/>
    <property type="project" value="TreeGrafter"/>
</dbReference>
<dbReference type="GO" id="GO:0003677">
    <property type="term" value="F:DNA binding"/>
    <property type="evidence" value="ECO:0007669"/>
    <property type="project" value="TreeGrafter"/>
</dbReference>
<reference evidence="5" key="1">
    <citation type="submission" date="2012-11" db="EMBL/GenBank/DDBJ databases">
        <authorList>
            <person name="Singh A."/>
            <person name="Pinnaka A.K."/>
            <person name="Vaidya B."/>
        </authorList>
    </citation>
    <scope>NUCLEOTIDE SEQUENCE [LARGE SCALE GENOMIC DNA]</scope>
    <source>
        <strain evidence="5">AK23</strain>
    </source>
</reference>
<feature type="domain" description="Photolyase/cryptochrome alpha/beta" evidence="3">
    <location>
        <begin position="3"/>
        <end position="133"/>
    </location>
</feature>
<dbReference type="STRING" id="1229521.D791_03026"/>
<dbReference type="GO" id="GO:0071949">
    <property type="term" value="F:FAD binding"/>
    <property type="evidence" value="ECO:0007669"/>
    <property type="project" value="TreeGrafter"/>
</dbReference>
<dbReference type="Gene3D" id="1.25.40.80">
    <property type="match status" value="1"/>
</dbReference>
<dbReference type="OrthoDB" id="9772484at2"/>
<evidence type="ECO:0000259" key="3">
    <source>
        <dbReference type="PROSITE" id="PS51645"/>
    </source>
</evidence>
<name>W9US40_9GAMM</name>
<dbReference type="PATRIC" id="fig|1229521.3.peg.3055"/>
<sequence>MQTINLVWLKRDLRLLDHKPLSEACSSEHPLCIFYTFEPTLLTDPHISNRHQVFIVQSLSCLSTQLKQLGHQLYVFWCDMPDLLMAFQQSFFINSLFSHEEIGLESTYQRDTRVQHLCKELNIPWIEYPQVAVRRGQNGRKGWKKFADRYLKDPIAPVHLNKVASIQLSEDHPLQALRCRALPKAWLKTNENVQKGGELAALDRLYEFLNSKLASYSKSISKPMLSITNASRLSAYLAYGNLSIRYVVQQLKSMSEADRSTRAFYSRLRCIAISFKSLNPTLSLNLSH</sequence>